<feature type="domain" description="Glycosyltransferase 2-like" evidence="4">
    <location>
        <begin position="9"/>
        <end position="145"/>
    </location>
</feature>
<dbReference type="CDD" id="cd00761">
    <property type="entry name" value="Glyco_tranf_GTA_type"/>
    <property type="match status" value="1"/>
</dbReference>
<gene>
    <name evidence="5" type="ORF">CBP76_08985</name>
</gene>
<proteinExistence type="predicted"/>
<dbReference type="PANTHER" id="PTHR22916:SF51">
    <property type="entry name" value="GLYCOSYLTRANSFERASE EPSH-RELATED"/>
    <property type="match status" value="1"/>
</dbReference>
<evidence type="ECO:0000313" key="6">
    <source>
        <dbReference type="Proteomes" id="UP000235649"/>
    </source>
</evidence>
<dbReference type="GO" id="GO:0016757">
    <property type="term" value="F:glycosyltransferase activity"/>
    <property type="evidence" value="ECO:0007669"/>
    <property type="project" value="UniProtKB-KW"/>
</dbReference>
<dbReference type="EMBL" id="NIPR01000034">
    <property type="protein sequence ID" value="PMD68825.1"/>
    <property type="molecule type" value="Genomic_DNA"/>
</dbReference>
<keyword evidence="2 5" id="KW-0808">Transferase</keyword>
<keyword evidence="6" id="KW-1185">Reference proteome</keyword>
<accession>A0A2N7AT11</accession>
<keyword evidence="3" id="KW-1133">Transmembrane helix</keyword>
<evidence type="ECO:0000259" key="4">
    <source>
        <dbReference type="Pfam" id="PF00535"/>
    </source>
</evidence>
<evidence type="ECO:0000256" key="2">
    <source>
        <dbReference type="ARBA" id="ARBA00022679"/>
    </source>
</evidence>
<dbReference type="RefSeq" id="WP_102196565.1">
    <property type="nucleotide sequence ID" value="NZ_NIPR01000034.1"/>
</dbReference>
<evidence type="ECO:0000256" key="1">
    <source>
        <dbReference type="ARBA" id="ARBA00022676"/>
    </source>
</evidence>
<dbReference type="OrthoDB" id="396512at2"/>
<protein>
    <submittedName>
        <fullName evidence="5">Glycosyl transferase family 2</fullName>
    </submittedName>
</protein>
<keyword evidence="3" id="KW-0472">Membrane</keyword>
<evidence type="ECO:0000256" key="3">
    <source>
        <dbReference type="SAM" id="Phobius"/>
    </source>
</evidence>
<dbReference type="InterPro" id="IPR029044">
    <property type="entry name" value="Nucleotide-diphossugar_trans"/>
</dbReference>
<keyword evidence="1" id="KW-0328">Glycosyltransferase</keyword>
<dbReference type="PANTHER" id="PTHR22916">
    <property type="entry name" value="GLYCOSYLTRANSFERASE"/>
    <property type="match status" value="1"/>
</dbReference>
<keyword evidence="3" id="KW-0812">Transmembrane</keyword>
<dbReference type="Pfam" id="PF00535">
    <property type="entry name" value="Glycos_transf_2"/>
    <property type="match status" value="1"/>
</dbReference>
<feature type="transmembrane region" description="Helical" evidence="3">
    <location>
        <begin position="303"/>
        <end position="323"/>
    </location>
</feature>
<dbReference type="Proteomes" id="UP000235649">
    <property type="component" value="Unassembled WGS sequence"/>
</dbReference>
<dbReference type="Gene3D" id="3.90.550.10">
    <property type="entry name" value="Spore Coat Polysaccharide Biosynthesis Protein SpsA, Chain A"/>
    <property type="match status" value="1"/>
</dbReference>
<dbReference type="InterPro" id="IPR001173">
    <property type="entry name" value="Glyco_trans_2-like"/>
</dbReference>
<reference evidence="5 6" key="1">
    <citation type="submission" date="2017-05" db="EMBL/GenBank/DDBJ databases">
        <title>Lactobacillus nurukis nov., sp. nov., isolated from nuruk.</title>
        <authorList>
            <person name="Kim S.-J."/>
        </authorList>
    </citation>
    <scope>NUCLEOTIDE SEQUENCE [LARGE SCALE GENOMIC DNA]</scope>
    <source>
        <strain evidence="5 6">SYF10-1a</strain>
    </source>
</reference>
<comment type="caution">
    <text evidence="5">The sequence shown here is derived from an EMBL/GenBank/DDBJ whole genome shotgun (WGS) entry which is preliminary data.</text>
</comment>
<organism evidence="5 6">
    <name type="scientific">Companilactobacillus nuruki</name>
    <dbReference type="NCBI Taxonomy" id="1993540"/>
    <lineage>
        <taxon>Bacteria</taxon>
        <taxon>Bacillati</taxon>
        <taxon>Bacillota</taxon>
        <taxon>Bacilli</taxon>
        <taxon>Lactobacillales</taxon>
        <taxon>Lactobacillaceae</taxon>
        <taxon>Companilactobacillus</taxon>
    </lineage>
</organism>
<sequence>MNNKKPLISVIIPAYNVESTIEDCVNSVIKQDYKNKEIIIIDDKSKDKTLKIAKKLAQNVPYIRIYSIDHSGLSKVRNYGIEMSNGDYITFIDSDDTVESDYLSYLVYLIMKFNVNISSCQHKVVYSNNIVDNKLNKNSRIWNSHDWIEGILARDKVDLSVWGKLYKKELFKNILYPEGKVFEDTFTTYKVVLKSGGVAVGSLSKYNYIIRDNSITTESFNKKKLDLLEATYEMVNEVLKIYPDLYNVSRLRICWASVSVINSILFSKRLKDYVYLIKDLKRSVLKNRNIVLSNLNKDFRLKIAAIFLSMGIPTYSALLKFYFRK</sequence>
<name>A0A2N7AT11_9LACO</name>
<dbReference type="SUPFAM" id="SSF53448">
    <property type="entry name" value="Nucleotide-diphospho-sugar transferases"/>
    <property type="match status" value="1"/>
</dbReference>
<evidence type="ECO:0000313" key="5">
    <source>
        <dbReference type="EMBL" id="PMD68825.1"/>
    </source>
</evidence>
<dbReference type="AlphaFoldDB" id="A0A2N7AT11"/>